<feature type="region of interest" description="Disordered" evidence="1">
    <location>
        <begin position="86"/>
        <end position="105"/>
    </location>
</feature>
<protein>
    <submittedName>
        <fullName evidence="2">Uncharacterized protein</fullName>
    </submittedName>
</protein>
<dbReference type="EMBL" id="CP081070">
    <property type="protein sequence ID" value="UWQ54691.1"/>
    <property type="molecule type" value="Genomic_DNA"/>
</dbReference>
<evidence type="ECO:0000313" key="2">
    <source>
        <dbReference type="EMBL" id="UWQ54691.1"/>
    </source>
</evidence>
<dbReference type="AlphaFoldDB" id="A0A9Q9HKY0"/>
<organism evidence="2 3">
    <name type="scientific">Leisingera caerulea</name>
    <name type="common">Phaeobacter caeruleus</name>
    <dbReference type="NCBI Taxonomy" id="506591"/>
    <lineage>
        <taxon>Bacteria</taxon>
        <taxon>Pseudomonadati</taxon>
        <taxon>Pseudomonadota</taxon>
        <taxon>Alphaproteobacteria</taxon>
        <taxon>Rhodobacterales</taxon>
        <taxon>Roseobacteraceae</taxon>
        <taxon>Leisingera</taxon>
    </lineage>
</organism>
<name>A0A9Q9HKY0_LEICA</name>
<dbReference type="RefSeq" id="WP_259971925.1">
    <property type="nucleotide sequence ID" value="NZ_CP081070.1"/>
</dbReference>
<dbReference type="Proteomes" id="UP001058713">
    <property type="component" value="Chromosome"/>
</dbReference>
<evidence type="ECO:0000313" key="3">
    <source>
        <dbReference type="Proteomes" id="UP001058713"/>
    </source>
</evidence>
<gene>
    <name evidence="2" type="ORF">K3721_03960</name>
</gene>
<dbReference type="KEGG" id="lcae:K3721_03960"/>
<accession>A0A9Q9HKY0</accession>
<sequence>MALKKAMGILVLSTQAVIGYDYHIQTRNAGLSWGDLSATDYGTIVQDRFARARTRDTVRAAAQQDGQGLSLWGEAASYGKRLLTGGPSGGEQVAEVQNGEEAPPPVCIRRGNVADC</sequence>
<reference evidence="2" key="1">
    <citation type="submission" date="2021-08" db="EMBL/GenBank/DDBJ databases">
        <authorList>
            <person name="Nwanade C."/>
            <person name="Wang M."/>
            <person name="Masoudi A."/>
            <person name="Yu Z."/>
            <person name="Liu J."/>
        </authorList>
    </citation>
    <scope>NUCLEOTIDE SEQUENCE</scope>
    <source>
        <strain evidence="2">S122</strain>
    </source>
</reference>
<evidence type="ECO:0000256" key="1">
    <source>
        <dbReference type="SAM" id="MobiDB-lite"/>
    </source>
</evidence>
<proteinExistence type="predicted"/>